<feature type="domain" description="Lipoyl-binding" evidence="5">
    <location>
        <begin position="1"/>
        <end position="72"/>
    </location>
</feature>
<sequence>MPAMSPTMTEGGIADWKKAEGEAFAAGDVLLEIETDKATIDVEAQDEGVLGKILSPAGTKNIPVGQVIAVLAEEGDDLSKIEVPSDVSPHAAEIPKEDDTPAPAPAKAAEPAPAAAPVEAAKPVHKEIHSALPLFPSVSRLLAESSLTPEQISAIKGSGLHGRITKGDVLAAEGLVKSPFGSAQKLIDDPIGPSGLHASEPKRVFGAGGSGAAAPAKAEPPLDGPALRRLIVKGLTKATAPVAPAAGTW</sequence>
<dbReference type="PROSITE" id="PS50968">
    <property type="entry name" value="BIOTINYL_LIPOYL"/>
    <property type="match status" value="1"/>
</dbReference>
<evidence type="ECO:0000256" key="1">
    <source>
        <dbReference type="ARBA" id="ARBA00007317"/>
    </source>
</evidence>
<evidence type="ECO:0000256" key="4">
    <source>
        <dbReference type="SAM" id="MobiDB-lite"/>
    </source>
</evidence>
<dbReference type="Gene3D" id="4.10.320.10">
    <property type="entry name" value="E3-binding domain"/>
    <property type="match status" value="1"/>
</dbReference>
<keyword evidence="8" id="KW-1185">Reference proteome</keyword>
<keyword evidence="2" id="KW-0450">Lipoyl</keyword>
<dbReference type="OrthoDB" id="537444at2759"/>
<dbReference type="SUPFAM" id="SSF47005">
    <property type="entry name" value="Peripheral subunit-binding domain of 2-oxo acid dehydrogenase complex"/>
    <property type="match status" value="1"/>
</dbReference>
<protein>
    <recommendedName>
        <fullName evidence="9">Lipoyl-binding domain-containing protein</fullName>
    </recommendedName>
</protein>
<evidence type="ECO:0000256" key="3">
    <source>
        <dbReference type="ARBA" id="ARBA00022946"/>
    </source>
</evidence>
<evidence type="ECO:0000313" key="8">
    <source>
        <dbReference type="Proteomes" id="UP000473826"/>
    </source>
</evidence>
<comment type="caution">
    <text evidence="7">The sequence shown here is derived from an EMBL/GenBank/DDBJ whole genome shotgun (WGS) entry which is preliminary data.</text>
</comment>
<dbReference type="GO" id="GO:0045254">
    <property type="term" value="C:pyruvate dehydrogenase complex"/>
    <property type="evidence" value="ECO:0007669"/>
    <property type="project" value="InterPro"/>
</dbReference>
<evidence type="ECO:0000259" key="6">
    <source>
        <dbReference type="PROSITE" id="PS51826"/>
    </source>
</evidence>
<dbReference type="InterPro" id="IPR011053">
    <property type="entry name" value="Single_hybrid_motif"/>
</dbReference>
<gene>
    <name evidence="7" type="ORF">VHUM_02974</name>
</gene>
<organism evidence="7 8">
    <name type="scientific">Vanrija humicola</name>
    <name type="common">Yeast</name>
    <name type="synonym">Cryptococcus humicola</name>
    <dbReference type="NCBI Taxonomy" id="5417"/>
    <lineage>
        <taxon>Eukaryota</taxon>
        <taxon>Fungi</taxon>
        <taxon>Dikarya</taxon>
        <taxon>Basidiomycota</taxon>
        <taxon>Agaricomycotina</taxon>
        <taxon>Tremellomycetes</taxon>
        <taxon>Trichosporonales</taxon>
        <taxon>Trichosporonaceae</taxon>
        <taxon>Vanrija</taxon>
    </lineage>
</organism>
<dbReference type="InterPro" id="IPR036625">
    <property type="entry name" value="E3-bd_dom_sf"/>
</dbReference>
<dbReference type="InterPro" id="IPR000089">
    <property type="entry name" value="Biotin_lipoyl"/>
</dbReference>
<dbReference type="Proteomes" id="UP000473826">
    <property type="component" value="Unassembled WGS sequence"/>
</dbReference>
<comment type="similarity">
    <text evidence="1">Belongs to the 2-oxoacid dehydrogenase family.</text>
</comment>
<accession>A0A7D8Z528</accession>
<dbReference type="FunFam" id="2.40.50.100:FF:000010">
    <property type="entry name" value="Acetyltransferase component of pyruvate dehydrogenase complex"/>
    <property type="match status" value="1"/>
</dbReference>
<feature type="domain" description="Peripheral subunit-binding (PSBD)" evidence="6">
    <location>
        <begin position="133"/>
        <end position="173"/>
    </location>
</feature>
<feature type="compositionally biased region" description="Low complexity" evidence="4">
    <location>
        <begin position="105"/>
        <end position="120"/>
    </location>
</feature>
<dbReference type="CDD" id="cd06849">
    <property type="entry name" value="lipoyl_domain"/>
    <property type="match status" value="1"/>
</dbReference>
<evidence type="ECO:0000313" key="7">
    <source>
        <dbReference type="EMBL" id="TXT08846.1"/>
    </source>
</evidence>
<evidence type="ECO:0008006" key="9">
    <source>
        <dbReference type="Google" id="ProtNLM"/>
    </source>
</evidence>
<dbReference type="InterPro" id="IPR004167">
    <property type="entry name" value="PSBD"/>
</dbReference>
<feature type="region of interest" description="Disordered" evidence="4">
    <location>
        <begin position="193"/>
        <end position="223"/>
    </location>
</feature>
<dbReference type="GO" id="GO:0004742">
    <property type="term" value="F:dihydrolipoyllysine-residue acetyltransferase activity"/>
    <property type="evidence" value="ECO:0007669"/>
    <property type="project" value="TreeGrafter"/>
</dbReference>
<dbReference type="Pfam" id="PF02817">
    <property type="entry name" value="E3_binding"/>
    <property type="match status" value="1"/>
</dbReference>
<dbReference type="EMBL" id="QKWK01000007">
    <property type="protein sequence ID" value="TXT08846.1"/>
    <property type="molecule type" value="Genomic_DNA"/>
</dbReference>
<reference evidence="7 8" key="1">
    <citation type="journal article" date="2019" name="PLoS Genet.">
        <title>Convergent evolution of linked mating-type loci in basidiomycete fungi.</title>
        <authorList>
            <person name="Sun S."/>
            <person name="Coelho M.A."/>
            <person name="Heitman J."/>
            <person name="Nowrousian M."/>
        </authorList>
    </citation>
    <scope>NUCLEOTIDE SEQUENCE [LARGE SCALE GENOMIC DNA]</scope>
    <source>
        <strain evidence="7 8">CBS 4282</strain>
    </source>
</reference>
<evidence type="ECO:0000256" key="2">
    <source>
        <dbReference type="ARBA" id="ARBA00022823"/>
    </source>
</evidence>
<dbReference type="PANTHER" id="PTHR23151">
    <property type="entry name" value="DIHYDROLIPOAMIDE ACETYL/SUCCINYL-TRANSFERASE-RELATED"/>
    <property type="match status" value="1"/>
</dbReference>
<evidence type="ECO:0000259" key="5">
    <source>
        <dbReference type="PROSITE" id="PS50968"/>
    </source>
</evidence>
<name>A0A7D8Z528_VANHU</name>
<dbReference type="PROSITE" id="PS00189">
    <property type="entry name" value="LIPOYL"/>
    <property type="match status" value="1"/>
</dbReference>
<dbReference type="Gene3D" id="2.40.50.100">
    <property type="match status" value="1"/>
</dbReference>
<dbReference type="GO" id="GO:0006086">
    <property type="term" value="P:pyruvate decarboxylation to acetyl-CoA"/>
    <property type="evidence" value="ECO:0007669"/>
    <property type="project" value="InterPro"/>
</dbReference>
<dbReference type="PANTHER" id="PTHR23151:SF82">
    <property type="entry name" value="PYRUVATE DEHYDROGENASE COMPLEX PROTEIN X COMPONENT, MITOCHONDRIAL"/>
    <property type="match status" value="1"/>
</dbReference>
<dbReference type="InterPro" id="IPR003016">
    <property type="entry name" value="2-oxoA_DH_lipoyl-BS"/>
</dbReference>
<dbReference type="InterPro" id="IPR045257">
    <property type="entry name" value="E2/Pdx1"/>
</dbReference>
<proteinExistence type="inferred from homology"/>
<dbReference type="PROSITE" id="PS51826">
    <property type="entry name" value="PSBD"/>
    <property type="match status" value="1"/>
</dbReference>
<feature type="region of interest" description="Disordered" evidence="4">
    <location>
        <begin position="86"/>
        <end position="120"/>
    </location>
</feature>
<keyword evidence="3" id="KW-0809">Transit peptide</keyword>
<dbReference type="Pfam" id="PF00364">
    <property type="entry name" value="Biotin_lipoyl"/>
    <property type="match status" value="1"/>
</dbReference>
<dbReference type="AlphaFoldDB" id="A0A7D8Z528"/>
<dbReference type="SUPFAM" id="SSF51230">
    <property type="entry name" value="Single hybrid motif"/>
    <property type="match status" value="1"/>
</dbReference>